<feature type="transmembrane region" description="Helical" evidence="3">
    <location>
        <begin position="37"/>
        <end position="57"/>
    </location>
</feature>
<evidence type="ECO:0000313" key="6">
    <source>
        <dbReference type="Proteomes" id="UP001595850"/>
    </source>
</evidence>
<dbReference type="Proteomes" id="UP001595850">
    <property type="component" value="Unassembled WGS sequence"/>
</dbReference>
<dbReference type="CDD" id="cd00130">
    <property type="entry name" value="PAS"/>
    <property type="match status" value="1"/>
</dbReference>
<dbReference type="PROSITE" id="PS50887">
    <property type="entry name" value="GGDEF"/>
    <property type="match status" value="1"/>
</dbReference>
<dbReference type="Gene3D" id="3.30.450.20">
    <property type="entry name" value="PAS domain"/>
    <property type="match status" value="1"/>
</dbReference>
<dbReference type="InterPro" id="IPR000014">
    <property type="entry name" value="PAS"/>
</dbReference>
<feature type="region of interest" description="Disordered" evidence="2">
    <location>
        <begin position="527"/>
        <end position="548"/>
    </location>
</feature>
<sequence length="548" mass="58954">MVTAVLVAAFALSGAVSGVLAAVQRWGRLRSPLSGVNAFMAAGVAVMSLLSLVHLLVPRPSVVWPVASAEHLVSATVVAGVFCLCMTVADRSWRLSRRTALLLAVQPAAELVLAVSNPRHHLLYTGLAPGAEGVPALVPGPLFWACAAYVYLLLAVSAALVVRAWRLAPRGQRELYRWTMVAFAPPIAANVVGLSMPVRTMELTALGLGVTVLIAYGLLVRSLPQRQIQVPHRQVFNAITDAVVVIDRDQRILDFNPAAEAKMRRIMPGLPEDVFGQAFQYGIELDLREDAATEQSVTDLLGLGIEVQIRISPLRDGHGECVGWALVARNVTEINRRRREAEESARRLREQLDTIEALRADLAEQAVRDALTGLYNRRHLAEVLEREAARSAAEGTPLSLMIIDVDHFKRINDTCGHGGGDTVLVHLARLLTGSVRQGDTVARYGGEEFVLLMPGATEESAWRRAEELREQSGRSVIDVAGRPLAVTFSAGVAELVPGGTTEDLLRMADAALYEAKRLGRDRVERAMATPAERPVTGPSAGPAAGAAA</sequence>
<dbReference type="InterPro" id="IPR031621">
    <property type="entry name" value="HisKA_7TM"/>
</dbReference>
<evidence type="ECO:0000256" key="2">
    <source>
        <dbReference type="SAM" id="MobiDB-lite"/>
    </source>
</evidence>
<evidence type="ECO:0000256" key="3">
    <source>
        <dbReference type="SAM" id="Phobius"/>
    </source>
</evidence>
<comment type="caution">
    <text evidence="5">The sequence shown here is derived from an EMBL/GenBank/DDBJ whole genome shotgun (WGS) entry which is preliminary data.</text>
</comment>
<dbReference type="InterPro" id="IPR029787">
    <property type="entry name" value="Nucleotide_cyclase"/>
</dbReference>
<keyword evidence="3" id="KW-1133">Transmembrane helix</keyword>
<keyword evidence="6" id="KW-1185">Reference proteome</keyword>
<keyword evidence="1" id="KW-0175">Coiled coil</keyword>
<evidence type="ECO:0000256" key="1">
    <source>
        <dbReference type="SAM" id="Coils"/>
    </source>
</evidence>
<feature type="coiled-coil region" evidence="1">
    <location>
        <begin position="331"/>
        <end position="365"/>
    </location>
</feature>
<dbReference type="InterPro" id="IPR043128">
    <property type="entry name" value="Rev_trsase/Diguanyl_cyclase"/>
</dbReference>
<dbReference type="SUPFAM" id="SSF55073">
    <property type="entry name" value="Nucleotide cyclase"/>
    <property type="match status" value="1"/>
</dbReference>
<dbReference type="SMART" id="SM00267">
    <property type="entry name" value="GGDEF"/>
    <property type="match status" value="1"/>
</dbReference>
<keyword evidence="5" id="KW-0548">Nucleotidyltransferase</keyword>
<dbReference type="InterPro" id="IPR050469">
    <property type="entry name" value="Diguanylate_Cyclase"/>
</dbReference>
<organism evidence="5 6">
    <name type="scientific">Planomonospora corallina</name>
    <dbReference type="NCBI Taxonomy" id="1806052"/>
    <lineage>
        <taxon>Bacteria</taxon>
        <taxon>Bacillati</taxon>
        <taxon>Actinomycetota</taxon>
        <taxon>Actinomycetes</taxon>
        <taxon>Streptosporangiales</taxon>
        <taxon>Streptosporangiaceae</taxon>
        <taxon>Planomonospora</taxon>
    </lineage>
</organism>
<proteinExistence type="predicted"/>
<evidence type="ECO:0000259" key="4">
    <source>
        <dbReference type="PROSITE" id="PS50887"/>
    </source>
</evidence>
<dbReference type="PANTHER" id="PTHR45138:SF24">
    <property type="entry name" value="DIGUANYLATE CYCLASE DGCC-RELATED"/>
    <property type="match status" value="1"/>
</dbReference>
<dbReference type="InterPro" id="IPR035965">
    <property type="entry name" value="PAS-like_dom_sf"/>
</dbReference>
<dbReference type="Pfam" id="PF16927">
    <property type="entry name" value="HisKA_7TM"/>
    <property type="match status" value="1"/>
</dbReference>
<dbReference type="Pfam" id="PF08448">
    <property type="entry name" value="PAS_4"/>
    <property type="match status" value="1"/>
</dbReference>
<dbReference type="EMBL" id="JBHSBM010000024">
    <property type="protein sequence ID" value="MFC4060832.1"/>
    <property type="molecule type" value="Genomic_DNA"/>
</dbReference>
<dbReference type="RefSeq" id="WP_377290453.1">
    <property type="nucleotide sequence ID" value="NZ_JBHSBM010000024.1"/>
</dbReference>
<feature type="domain" description="GGDEF" evidence="4">
    <location>
        <begin position="396"/>
        <end position="528"/>
    </location>
</feature>
<feature type="transmembrane region" description="Helical" evidence="3">
    <location>
        <begin position="69"/>
        <end position="89"/>
    </location>
</feature>
<dbReference type="NCBIfam" id="TIGR00254">
    <property type="entry name" value="GGDEF"/>
    <property type="match status" value="1"/>
</dbReference>
<dbReference type="Gene3D" id="3.30.70.270">
    <property type="match status" value="1"/>
</dbReference>
<dbReference type="EC" id="2.7.7.65" evidence="5"/>
<reference evidence="6" key="1">
    <citation type="journal article" date="2019" name="Int. J. Syst. Evol. Microbiol.">
        <title>The Global Catalogue of Microorganisms (GCM) 10K type strain sequencing project: providing services to taxonomists for standard genome sequencing and annotation.</title>
        <authorList>
            <consortium name="The Broad Institute Genomics Platform"/>
            <consortium name="The Broad Institute Genome Sequencing Center for Infectious Disease"/>
            <person name="Wu L."/>
            <person name="Ma J."/>
        </authorList>
    </citation>
    <scope>NUCLEOTIDE SEQUENCE [LARGE SCALE GENOMIC DNA]</scope>
    <source>
        <strain evidence="6">TBRC 4489</strain>
    </source>
</reference>
<dbReference type="CDD" id="cd01949">
    <property type="entry name" value="GGDEF"/>
    <property type="match status" value="1"/>
</dbReference>
<evidence type="ECO:0000313" key="5">
    <source>
        <dbReference type="EMBL" id="MFC4060832.1"/>
    </source>
</evidence>
<feature type="compositionally biased region" description="Low complexity" evidence="2">
    <location>
        <begin position="537"/>
        <end position="548"/>
    </location>
</feature>
<dbReference type="GO" id="GO:0052621">
    <property type="term" value="F:diguanylate cyclase activity"/>
    <property type="evidence" value="ECO:0007669"/>
    <property type="project" value="UniProtKB-EC"/>
</dbReference>
<accession>A0ABV8I9C0</accession>
<dbReference type="SUPFAM" id="SSF55785">
    <property type="entry name" value="PYP-like sensor domain (PAS domain)"/>
    <property type="match status" value="1"/>
</dbReference>
<dbReference type="InterPro" id="IPR013656">
    <property type="entry name" value="PAS_4"/>
</dbReference>
<dbReference type="InterPro" id="IPR000160">
    <property type="entry name" value="GGDEF_dom"/>
</dbReference>
<keyword evidence="3" id="KW-0812">Transmembrane</keyword>
<protein>
    <submittedName>
        <fullName evidence="5">Diguanylate cyclase</fullName>
        <ecNumber evidence="5">2.7.7.65</ecNumber>
    </submittedName>
</protein>
<gene>
    <name evidence="5" type="ORF">ACFOWE_21225</name>
</gene>
<feature type="transmembrane region" description="Helical" evidence="3">
    <location>
        <begin position="203"/>
        <end position="223"/>
    </location>
</feature>
<feature type="transmembrane region" description="Helical" evidence="3">
    <location>
        <begin position="175"/>
        <end position="197"/>
    </location>
</feature>
<name>A0ABV8I9C0_9ACTN</name>
<feature type="transmembrane region" description="Helical" evidence="3">
    <location>
        <begin position="142"/>
        <end position="163"/>
    </location>
</feature>
<keyword evidence="5" id="KW-0808">Transferase</keyword>
<dbReference type="PANTHER" id="PTHR45138">
    <property type="entry name" value="REGULATORY COMPONENTS OF SENSORY TRANSDUCTION SYSTEM"/>
    <property type="match status" value="1"/>
</dbReference>
<dbReference type="Pfam" id="PF00990">
    <property type="entry name" value="GGDEF"/>
    <property type="match status" value="1"/>
</dbReference>
<keyword evidence="3" id="KW-0472">Membrane</keyword>